<dbReference type="RefSeq" id="WP_310459293.1">
    <property type="nucleotide sequence ID" value="NZ_JAVKPH010000051.1"/>
</dbReference>
<gene>
    <name evidence="1" type="ORF">RGD00_21475</name>
</gene>
<protein>
    <submittedName>
        <fullName evidence="1">Uncharacterized protein</fullName>
    </submittedName>
</protein>
<comment type="caution">
    <text evidence="1">The sequence shown here is derived from an EMBL/GenBank/DDBJ whole genome shotgun (WGS) entry which is preliminary data.</text>
</comment>
<organism evidence="1 2">
    <name type="scientific">Ruixingdingia sedimenti</name>
    <dbReference type="NCBI Taxonomy" id="3073604"/>
    <lineage>
        <taxon>Bacteria</taxon>
        <taxon>Pseudomonadati</taxon>
        <taxon>Pseudomonadota</taxon>
        <taxon>Alphaproteobacteria</taxon>
        <taxon>Rhodobacterales</taxon>
        <taxon>Paracoccaceae</taxon>
        <taxon>Ruixingdingia</taxon>
    </lineage>
</organism>
<proteinExistence type="predicted"/>
<evidence type="ECO:0000313" key="1">
    <source>
        <dbReference type="EMBL" id="MDR5655185.1"/>
    </source>
</evidence>
<accession>A0ABU1FE64</accession>
<evidence type="ECO:0000313" key="2">
    <source>
        <dbReference type="Proteomes" id="UP001247754"/>
    </source>
</evidence>
<dbReference type="EMBL" id="JAVKPH010000051">
    <property type="protein sequence ID" value="MDR5655185.1"/>
    <property type="molecule type" value="Genomic_DNA"/>
</dbReference>
<dbReference type="Proteomes" id="UP001247754">
    <property type="component" value="Unassembled WGS sequence"/>
</dbReference>
<sequence length="195" mass="20889">MHTIDTYTLHGIALRLVDAIPAGRGEALILARWIAARPDIFGPVPDVAPAGRYRAGVDPLGWQVLRDHLGARLQGMAEPPDQPLARLATIAAHLGLGPTETTILRFLVLQQRGGAVADFAATLRREIGVSDEAVIAWCCNLDEVEVWSALAPQGPLVAPGLVQPDGTSPVMRDEPYALSGLLLALLRPQVWKPPL</sequence>
<name>A0ABU1FE64_9RHOB</name>
<reference evidence="1 2" key="1">
    <citation type="submission" date="2023-09" db="EMBL/GenBank/DDBJ databases">
        <title>Xinfangfangia sedmenti sp. nov., isolated the sedment.</title>
        <authorList>
            <person name="Xu L."/>
        </authorList>
    </citation>
    <scope>NUCLEOTIDE SEQUENCE [LARGE SCALE GENOMIC DNA]</scope>
    <source>
        <strain evidence="1 2">LG-4</strain>
    </source>
</reference>
<keyword evidence="2" id="KW-1185">Reference proteome</keyword>